<reference evidence="1 2" key="1">
    <citation type="submission" date="2018-07" db="EMBL/GenBank/DDBJ databases">
        <title>Genome assembly of strain KB82.</title>
        <authorList>
            <person name="Kukolya J."/>
            <person name="Horvath B."/>
            <person name="Nagy I."/>
            <person name="Toth A."/>
        </authorList>
    </citation>
    <scope>NUCLEOTIDE SEQUENCE [LARGE SCALE GENOMIC DNA]</scope>
    <source>
        <strain evidence="1 2">Kb82</strain>
    </source>
</reference>
<protein>
    <submittedName>
        <fullName evidence="1">Uncharacterized protein</fullName>
    </submittedName>
</protein>
<gene>
    <name evidence="1" type="ORF">C4F50_22390</name>
</gene>
<organism evidence="1 2">
    <name type="scientific">Flavobacterium hungaricum</name>
    <dbReference type="NCBI Taxonomy" id="2082725"/>
    <lineage>
        <taxon>Bacteria</taxon>
        <taxon>Pseudomonadati</taxon>
        <taxon>Bacteroidota</taxon>
        <taxon>Flavobacteriia</taxon>
        <taxon>Flavobacteriales</taxon>
        <taxon>Flavobacteriaceae</taxon>
        <taxon>Flavobacterium</taxon>
    </lineage>
</organism>
<proteinExistence type="predicted"/>
<comment type="caution">
    <text evidence="1">The sequence shown here is derived from an EMBL/GenBank/DDBJ whole genome shotgun (WGS) entry which is preliminary data.</text>
</comment>
<dbReference type="EMBL" id="PRDM01000006">
    <property type="protein sequence ID" value="MBE8727673.1"/>
    <property type="molecule type" value="Genomic_DNA"/>
</dbReference>
<sequence length="59" mass="7175">MKQMYVKVFKLSKIIESLFKKGSIFTNKINMDIVFFRLKISCNKFYLFHNQIFSLYNIL</sequence>
<keyword evidence="2" id="KW-1185">Reference proteome</keyword>
<dbReference type="Proteomes" id="UP000640614">
    <property type="component" value="Unassembled WGS sequence"/>
</dbReference>
<evidence type="ECO:0000313" key="2">
    <source>
        <dbReference type="Proteomes" id="UP000640614"/>
    </source>
</evidence>
<accession>A0ABR9TQR3</accession>
<evidence type="ECO:0000313" key="1">
    <source>
        <dbReference type="EMBL" id="MBE8727673.1"/>
    </source>
</evidence>
<name>A0ABR9TQR3_9FLAO</name>